<proteinExistence type="inferred from homology"/>
<name>A0A158QYQ2_NIPBR</name>
<dbReference type="GO" id="GO:0006508">
    <property type="term" value="P:proteolysis"/>
    <property type="evidence" value="ECO:0007669"/>
    <property type="project" value="UniProtKB-KW"/>
</dbReference>
<dbReference type="Proteomes" id="UP000271162">
    <property type="component" value="Unassembled WGS sequence"/>
</dbReference>
<accession>A0A158QYQ2</accession>
<reference evidence="6 7" key="2">
    <citation type="submission" date="2018-11" db="EMBL/GenBank/DDBJ databases">
        <authorList>
            <consortium name="Pathogen Informatics"/>
        </authorList>
    </citation>
    <scope>NUCLEOTIDE SEQUENCE [LARGE SCALE GENOMIC DNA]</scope>
</reference>
<evidence type="ECO:0000256" key="1">
    <source>
        <dbReference type="ARBA" id="ARBA00005234"/>
    </source>
</evidence>
<evidence type="ECO:0000313" key="8">
    <source>
        <dbReference type="WBParaSite" id="NBR_0000883301-mRNA-1"/>
    </source>
</evidence>
<dbReference type="WBParaSite" id="NBR_0000883301-mRNA-1">
    <property type="protein sequence ID" value="NBR_0000883301-mRNA-1"/>
    <property type="gene ID" value="NBR_0000883301"/>
</dbReference>
<feature type="compositionally biased region" description="Polar residues" evidence="4">
    <location>
        <begin position="40"/>
        <end position="52"/>
    </location>
</feature>
<dbReference type="AlphaFoldDB" id="A0A158QYQ2"/>
<keyword evidence="7" id="KW-1185">Reference proteome</keyword>
<feature type="domain" description="Ubiquitin-like protease family profile" evidence="5">
    <location>
        <begin position="507"/>
        <end position="730"/>
    </location>
</feature>
<reference evidence="8" key="1">
    <citation type="submission" date="2016-04" db="UniProtKB">
        <authorList>
            <consortium name="WormBaseParasite"/>
        </authorList>
    </citation>
    <scope>IDENTIFICATION</scope>
</reference>
<gene>
    <name evidence="6" type="ORF">NBR_LOCUS8834</name>
</gene>
<dbReference type="STRING" id="27835.A0A158QYQ2"/>
<dbReference type="SUPFAM" id="SSF54001">
    <property type="entry name" value="Cysteine proteinases"/>
    <property type="match status" value="1"/>
</dbReference>
<evidence type="ECO:0000256" key="2">
    <source>
        <dbReference type="ARBA" id="ARBA00022670"/>
    </source>
</evidence>
<evidence type="ECO:0000256" key="4">
    <source>
        <dbReference type="SAM" id="MobiDB-lite"/>
    </source>
</evidence>
<sequence>MYAFQASFVTVAAFSNMPIKDDSQAGLYKVTNDWDALEQTPATSGQSPNNRTGRGGSTVYYTSTNRRVYRTQPPMVQIAQRQYNNSNLSYQTYNRPQSYTATTTADGRLQYTSAPSLRGRFLVVRGGQRGQIQPTFPYNQLTQNVPDYPLITPYNGDCPGNVLTAPKRTPADQKTTMADDTEMMALTPETTFRHVLRSMNFTIEGRRGTVHVEPTAVMIDGICRRHLDDVLIYKNCISFAIIDEQDADDVIGVAITENCIETIILNSANANMLRTKLRQFFGAKVNCVESADWKFVPKLVHSIRDIVKYAQSLNKSCYQNENSNNDGVITAQAQPPTIGSDGSMVPVPTIIPNQSGSHLQNKDCAMYLPPDQLGQGDVTFNRFPKAQIMDMNKAGFVTTGANCGYGYVDPTSDPSLFLGINNRLQGTPALTPFPVVSTPSVTFQPPLQRPSYNSLGDVSDFPADFLEEEEPKKEVTRMRVLKGPDDADDKDVPENKPKAVLSSTNEALTVEDDIETVKEDCLVFGSIQLNLQQVRENLLEGSLMQGDMASWLFTHYLPVGVLPQGWAEKHKIFFADSVVYTQISSKWWKARSIPAQLATDKAKAFAVRRGNSPLPFLEKIVESAVSVIPIFWENHWISCDFSDVDLLQKSVLGRFIVVDSKFDDKRNTEILKKIAETAHIQIGTAIKAALLLMKKEYELKSFALVRCERLPCQDNAVDCGWYMTLYAERFVKDLSWMNVNDNIIRHMELTTVEEKEFRDRVRGFRKECGCYMERYTQRNLNFVYERGRDATAAKANSL</sequence>
<protein>
    <submittedName>
        <fullName evidence="8">ULP_PROTEASE domain-containing protein</fullName>
    </submittedName>
</protein>
<dbReference type="Pfam" id="PF02902">
    <property type="entry name" value="Peptidase_C48"/>
    <property type="match status" value="1"/>
</dbReference>
<dbReference type="PROSITE" id="PS50600">
    <property type="entry name" value="ULP_PROTEASE"/>
    <property type="match status" value="1"/>
</dbReference>
<evidence type="ECO:0000313" key="7">
    <source>
        <dbReference type="Proteomes" id="UP000271162"/>
    </source>
</evidence>
<dbReference type="GO" id="GO:0008234">
    <property type="term" value="F:cysteine-type peptidase activity"/>
    <property type="evidence" value="ECO:0007669"/>
    <property type="project" value="InterPro"/>
</dbReference>
<feature type="region of interest" description="Disordered" evidence="4">
    <location>
        <begin position="39"/>
        <end position="58"/>
    </location>
</feature>
<evidence type="ECO:0000259" key="5">
    <source>
        <dbReference type="PROSITE" id="PS50600"/>
    </source>
</evidence>
<organism evidence="8">
    <name type="scientific">Nippostrongylus brasiliensis</name>
    <name type="common">Rat hookworm</name>
    <dbReference type="NCBI Taxonomy" id="27835"/>
    <lineage>
        <taxon>Eukaryota</taxon>
        <taxon>Metazoa</taxon>
        <taxon>Ecdysozoa</taxon>
        <taxon>Nematoda</taxon>
        <taxon>Chromadorea</taxon>
        <taxon>Rhabditida</taxon>
        <taxon>Rhabditina</taxon>
        <taxon>Rhabditomorpha</taxon>
        <taxon>Strongyloidea</taxon>
        <taxon>Heligmosomidae</taxon>
        <taxon>Nippostrongylus</taxon>
    </lineage>
</organism>
<keyword evidence="2" id="KW-0645">Protease</keyword>
<keyword evidence="3" id="KW-0378">Hydrolase</keyword>
<evidence type="ECO:0000256" key="3">
    <source>
        <dbReference type="ARBA" id="ARBA00022801"/>
    </source>
</evidence>
<comment type="similarity">
    <text evidence="1">Belongs to the peptidase C48 family.</text>
</comment>
<dbReference type="EMBL" id="UYSL01020057">
    <property type="protein sequence ID" value="VDL72423.1"/>
    <property type="molecule type" value="Genomic_DNA"/>
</dbReference>
<dbReference type="InterPro" id="IPR003653">
    <property type="entry name" value="Peptidase_C48_C"/>
</dbReference>
<evidence type="ECO:0000313" key="6">
    <source>
        <dbReference type="EMBL" id="VDL72423.1"/>
    </source>
</evidence>
<dbReference type="InterPro" id="IPR038765">
    <property type="entry name" value="Papain-like_cys_pep_sf"/>
</dbReference>
<dbReference type="Gene3D" id="3.40.395.10">
    <property type="entry name" value="Adenoviral Proteinase, Chain A"/>
    <property type="match status" value="1"/>
</dbReference>